<keyword evidence="4 6" id="KW-0964">Secreted</keyword>
<dbReference type="Gramene" id="Kaladp0068s0009.1.v1.1">
    <property type="protein sequence ID" value="Kaladp0068s0009.1.v1.1"/>
    <property type="gene ID" value="Kaladp0068s0009.v1.1"/>
</dbReference>
<comment type="subcellular location">
    <subcellularLocation>
        <location evidence="1 6">Secreted</location>
    </subcellularLocation>
</comment>
<name>A0A7N0UH93_KALFE</name>
<evidence type="ECO:0000256" key="6">
    <source>
        <dbReference type="RuleBase" id="RU367044"/>
    </source>
</evidence>
<keyword evidence="3 6" id="KW-0713">Self-incompatibility</keyword>
<keyword evidence="8" id="KW-1185">Reference proteome</keyword>
<dbReference type="GO" id="GO:0060320">
    <property type="term" value="P:rejection of self pollen"/>
    <property type="evidence" value="ECO:0007669"/>
    <property type="project" value="UniProtKB-KW"/>
</dbReference>
<dbReference type="EnsemblPlants" id="Kaladp0068s0009.1.v1.1">
    <property type="protein sequence ID" value="Kaladp0068s0009.1.v1.1"/>
    <property type="gene ID" value="Kaladp0068s0009.v1.1"/>
</dbReference>
<keyword evidence="5" id="KW-0732">Signal</keyword>
<dbReference type="AlphaFoldDB" id="A0A7N0UH93"/>
<organism evidence="7 8">
    <name type="scientific">Kalanchoe fedtschenkoi</name>
    <name type="common">Lavender scallops</name>
    <name type="synonym">South American air plant</name>
    <dbReference type="NCBI Taxonomy" id="63787"/>
    <lineage>
        <taxon>Eukaryota</taxon>
        <taxon>Viridiplantae</taxon>
        <taxon>Streptophyta</taxon>
        <taxon>Embryophyta</taxon>
        <taxon>Tracheophyta</taxon>
        <taxon>Spermatophyta</taxon>
        <taxon>Magnoliopsida</taxon>
        <taxon>eudicotyledons</taxon>
        <taxon>Gunneridae</taxon>
        <taxon>Pentapetalae</taxon>
        <taxon>Saxifragales</taxon>
        <taxon>Crassulaceae</taxon>
        <taxon>Kalanchoe</taxon>
    </lineage>
</organism>
<evidence type="ECO:0000256" key="3">
    <source>
        <dbReference type="ARBA" id="ARBA00022471"/>
    </source>
</evidence>
<dbReference type="PANTHER" id="PTHR31232">
    <property type="match status" value="1"/>
</dbReference>
<dbReference type="InterPro" id="IPR010264">
    <property type="entry name" value="Self-incomp_S1"/>
</dbReference>
<dbReference type="GO" id="GO:0005576">
    <property type="term" value="C:extracellular region"/>
    <property type="evidence" value="ECO:0007669"/>
    <property type="project" value="UniProtKB-SubCell"/>
</dbReference>
<comment type="similarity">
    <text evidence="2 6">Belongs to the plant self-incompatibility (S1) protein family.</text>
</comment>
<protein>
    <recommendedName>
        <fullName evidence="6">S-protein homolog</fullName>
    </recommendedName>
</protein>
<evidence type="ECO:0000256" key="5">
    <source>
        <dbReference type="ARBA" id="ARBA00022729"/>
    </source>
</evidence>
<dbReference type="Pfam" id="PF05938">
    <property type="entry name" value="Self-incomp_S1"/>
    <property type="match status" value="1"/>
</dbReference>
<reference evidence="7" key="1">
    <citation type="submission" date="2021-01" db="UniProtKB">
        <authorList>
            <consortium name="EnsemblPlants"/>
        </authorList>
    </citation>
    <scope>IDENTIFICATION</scope>
</reference>
<evidence type="ECO:0000256" key="2">
    <source>
        <dbReference type="ARBA" id="ARBA00005581"/>
    </source>
</evidence>
<evidence type="ECO:0000256" key="1">
    <source>
        <dbReference type="ARBA" id="ARBA00004613"/>
    </source>
</evidence>
<accession>A0A7N0UH93</accession>
<evidence type="ECO:0000313" key="8">
    <source>
        <dbReference type="Proteomes" id="UP000594263"/>
    </source>
</evidence>
<proteinExistence type="inferred from homology"/>
<dbReference type="PANTHER" id="PTHR31232:SF18">
    <property type="entry name" value="S-PROTEIN HOMOLOG"/>
    <property type="match status" value="1"/>
</dbReference>
<evidence type="ECO:0000313" key="7">
    <source>
        <dbReference type="EnsemblPlants" id="Kaladp0068s0009.1.v1.1"/>
    </source>
</evidence>
<sequence length="88" mass="10380">MDSKVENQMDKPATAIKVHCKSKDDDMGEHILWNGMHTTFSFKPSVFNKTFFWCDVFWNDRWVVFDVYMSTTEILVPVWRIIVTVCGQ</sequence>
<dbReference type="Proteomes" id="UP000594263">
    <property type="component" value="Unplaced"/>
</dbReference>
<evidence type="ECO:0000256" key="4">
    <source>
        <dbReference type="ARBA" id="ARBA00022525"/>
    </source>
</evidence>